<evidence type="ECO:0000313" key="12">
    <source>
        <dbReference type="Proteomes" id="UP000268652"/>
    </source>
</evidence>
<dbReference type="Gene3D" id="1.10.132.120">
    <property type="match status" value="1"/>
</dbReference>
<dbReference type="GO" id="GO:0006265">
    <property type="term" value="P:DNA topological change"/>
    <property type="evidence" value="ECO:0007669"/>
    <property type="project" value="InterPro"/>
</dbReference>
<dbReference type="InterPro" id="IPR035447">
    <property type="entry name" value="DNA_topo_I_N_sf"/>
</dbReference>
<dbReference type="PRINTS" id="PR00416">
    <property type="entry name" value="EUTPISMRASEI"/>
</dbReference>
<dbReference type="Gene3D" id="3.30.66.10">
    <property type="entry name" value="DNA topoisomerase I domain"/>
    <property type="match status" value="1"/>
</dbReference>
<dbReference type="AlphaFoldDB" id="A0A3A9WAT4"/>
<dbReference type="InterPro" id="IPR049331">
    <property type="entry name" value="Top1B_N_bact"/>
</dbReference>
<organism evidence="10 13">
    <name type="scientific">Streptomyces radicis</name>
    <dbReference type="NCBI Taxonomy" id="1750517"/>
    <lineage>
        <taxon>Bacteria</taxon>
        <taxon>Bacillati</taxon>
        <taxon>Actinomycetota</taxon>
        <taxon>Actinomycetes</taxon>
        <taxon>Kitasatosporales</taxon>
        <taxon>Streptomycetaceae</taxon>
        <taxon>Streptomyces</taxon>
    </lineage>
</organism>
<dbReference type="EMBL" id="RBDY01000005">
    <property type="protein sequence ID" value="RKN24690.1"/>
    <property type="molecule type" value="Genomic_DNA"/>
</dbReference>
<comment type="catalytic activity">
    <reaction evidence="1">
        <text>ATP-independent breakage of single-stranded DNA, followed by passage and rejoining.</text>
        <dbReference type="EC" id="5.6.2.1"/>
    </reaction>
</comment>
<evidence type="ECO:0000259" key="9">
    <source>
        <dbReference type="Pfam" id="PF21338"/>
    </source>
</evidence>
<evidence type="ECO:0000256" key="4">
    <source>
        <dbReference type="ARBA" id="ARBA00023029"/>
    </source>
</evidence>
<evidence type="ECO:0000256" key="2">
    <source>
        <dbReference type="ARBA" id="ARBA00006645"/>
    </source>
</evidence>
<dbReference type="EC" id="5.6.2.1" evidence="3"/>
<evidence type="ECO:0000256" key="6">
    <source>
        <dbReference type="ARBA" id="ARBA00023235"/>
    </source>
</evidence>
<name>A0A3A9WAT4_9ACTN</name>
<reference evidence="12 13" key="1">
    <citation type="submission" date="2018-09" db="EMBL/GenBank/DDBJ databases">
        <title>Streptomyces sp. nov. DS1-2, an endophytic actinomycete isolated from roots of Dendrobium scabrilingue.</title>
        <authorList>
            <person name="Kuncharoen N."/>
            <person name="Kudo T."/>
            <person name="Ohkuma M."/>
            <person name="Yuki M."/>
            <person name="Tanasupawat S."/>
        </authorList>
    </citation>
    <scope>NUCLEOTIDE SEQUENCE [LARGE SCALE GENOMIC DNA]</scope>
    <source>
        <strain evidence="10 13">AZ1-7</strain>
        <strain evidence="11 12">DS1-2</strain>
    </source>
</reference>
<accession>A0A3A9WAT4</accession>
<keyword evidence="12" id="KW-1185">Reference proteome</keyword>
<feature type="region of interest" description="Disordered" evidence="7">
    <location>
        <begin position="1"/>
        <end position="27"/>
    </location>
</feature>
<dbReference type="InterPro" id="IPR014711">
    <property type="entry name" value="TopoI_cat_a-hlx-sub_euk"/>
</dbReference>
<sequence>MHEPADTSAPRARPTRLRHTRPTDPGFLRRHHGRGFRYLDTAGRTLRDAAALARITSLVIPPAWRDVWICAHPNGHLQAVGTDAAGRRQYLYHEQFRAEQERAKHAHVLDVAEALPRIREAAGGHLGQRGLTAERVLGSATRLLDMGFFRIGSERYTDRHQTYGLTTLLRAHVRCGPSRVTFTYPGKHGRQQDQAVNDPEVCRAVTALKRRRGGGERLLAYWRDRAWHDVTGDELNAYLRELGGVDVTAKDFRTWHGTVLAAVGLAVSGHAARSETARRRAITRAVREVADYLGNTPAVCRASYINPRVIELYEDGVTMEPVLHRLGSHAVIGTPATQGPVEQAVLAMLRTGRPPRG</sequence>
<dbReference type="EMBL" id="RBDX01000005">
    <property type="protein sequence ID" value="RKN10431.1"/>
    <property type="molecule type" value="Genomic_DNA"/>
</dbReference>
<evidence type="ECO:0000256" key="7">
    <source>
        <dbReference type="SAM" id="MobiDB-lite"/>
    </source>
</evidence>
<evidence type="ECO:0000256" key="1">
    <source>
        <dbReference type="ARBA" id="ARBA00000213"/>
    </source>
</evidence>
<dbReference type="OrthoDB" id="9778962at2"/>
<dbReference type="GO" id="GO:0003917">
    <property type="term" value="F:DNA topoisomerase type I (single strand cut, ATP-independent) activity"/>
    <property type="evidence" value="ECO:0007669"/>
    <property type="project" value="UniProtKB-EC"/>
</dbReference>
<dbReference type="Proteomes" id="UP000268652">
    <property type="component" value="Unassembled WGS sequence"/>
</dbReference>
<evidence type="ECO:0000313" key="10">
    <source>
        <dbReference type="EMBL" id="RKN10431.1"/>
    </source>
</evidence>
<evidence type="ECO:0000256" key="3">
    <source>
        <dbReference type="ARBA" id="ARBA00012891"/>
    </source>
</evidence>
<dbReference type="InterPro" id="IPR013500">
    <property type="entry name" value="TopoI_cat_euk"/>
</dbReference>
<feature type="domain" description="DNA topoisomerase I catalytic core eukaryotic-type" evidence="8">
    <location>
        <begin position="95"/>
        <end position="301"/>
    </location>
</feature>
<feature type="domain" description="DNA topoisomerase IB N-terminal" evidence="9">
    <location>
        <begin position="35"/>
        <end position="83"/>
    </location>
</feature>
<keyword evidence="4" id="KW-0799">Topoisomerase</keyword>
<dbReference type="SUPFAM" id="SSF55869">
    <property type="entry name" value="DNA topoisomerase I domain"/>
    <property type="match status" value="1"/>
</dbReference>
<dbReference type="Pfam" id="PF21338">
    <property type="entry name" value="Top1B_N_bact"/>
    <property type="match status" value="1"/>
</dbReference>
<comment type="similarity">
    <text evidence="2">Belongs to the type IB topoisomerase family.</text>
</comment>
<dbReference type="RefSeq" id="WP_120696453.1">
    <property type="nucleotide sequence ID" value="NZ_RBDX01000005.1"/>
</dbReference>
<dbReference type="PROSITE" id="PS52038">
    <property type="entry name" value="TOPO_IB_2"/>
    <property type="match status" value="1"/>
</dbReference>
<proteinExistence type="inferred from homology"/>
<dbReference type="InterPro" id="IPR001631">
    <property type="entry name" value="TopoI"/>
</dbReference>
<comment type="caution">
    <text evidence="10">The sequence shown here is derived from an EMBL/GenBank/DDBJ whole genome shotgun (WGS) entry which is preliminary data.</text>
</comment>
<protein>
    <recommendedName>
        <fullName evidence="3">DNA topoisomerase</fullName>
        <ecNumber evidence="3">5.6.2.1</ecNumber>
    </recommendedName>
</protein>
<dbReference type="SUPFAM" id="SSF56349">
    <property type="entry name" value="DNA breaking-rejoining enzymes"/>
    <property type="match status" value="1"/>
</dbReference>
<evidence type="ECO:0000256" key="5">
    <source>
        <dbReference type="ARBA" id="ARBA00023125"/>
    </source>
</evidence>
<dbReference type="Proteomes" id="UP000275024">
    <property type="component" value="Unassembled WGS sequence"/>
</dbReference>
<dbReference type="Pfam" id="PF01028">
    <property type="entry name" value="Topoisom_I"/>
    <property type="match status" value="1"/>
</dbReference>
<evidence type="ECO:0000313" key="11">
    <source>
        <dbReference type="EMBL" id="RKN24690.1"/>
    </source>
</evidence>
<gene>
    <name evidence="11" type="ORF">D7318_09475</name>
    <name evidence="10" type="ORF">D7319_08300</name>
</gene>
<evidence type="ECO:0000313" key="13">
    <source>
        <dbReference type="Proteomes" id="UP000275024"/>
    </source>
</evidence>
<evidence type="ECO:0000259" key="8">
    <source>
        <dbReference type="Pfam" id="PF01028"/>
    </source>
</evidence>
<keyword evidence="5" id="KW-0238">DNA-binding</keyword>
<keyword evidence="6 10" id="KW-0413">Isomerase</keyword>
<dbReference type="InterPro" id="IPR011010">
    <property type="entry name" value="DNA_brk_join_enz"/>
</dbReference>
<dbReference type="GO" id="GO:0003677">
    <property type="term" value="F:DNA binding"/>
    <property type="evidence" value="ECO:0007669"/>
    <property type="project" value="UniProtKB-KW"/>
</dbReference>
<dbReference type="Gene3D" id="3.90.15.10">
    <property type="entry name" value="Topoisomerase I, Chain A, domain 3"/>
    <property type="match status" value="1"/>
</dbReference>